<dbReference type="InterPro" id="IPR004140">
    <property type="entry name" value="Exo70"/>
</dbReference>
<dbReference type="HOGENOM" id="CLU_026956_1_0_1"/>
<dbReference type="AlphaFoldDB" id="K3YYS6"/>
<dbReference type="GO" id="GO:0015031">
    <property type="term" value="P:protein transport"/>
    <property type="evidence" value="ECO:0007669"/>
    <property type="project" value="UniProtKB-KW"/>
</dbReference>
<reference evidence="6" key="1">
    <citation type="journal article" date="2012" name="Nat. Biotechnol.">
        <title>Reference genome sequence of the model plant Setaria.</title>
        <authorList>
            <person name="Bennetzen J.L."/>
            <person name="Schmutz J."/>
            <person name="Wang H."/>
            <person name="Percifield R."/>
            <person name="Hawkins J."/>
            <person name="Pontaroli A.C."/>
            <person name="Estep M."/>
            <person name="Feng L."/>
            <person name="Vaughn J.N."/>
            <person name="Grimwood J."/>
            <person name="Jenkins J."/>
            <person name="Barry K."/>
            <person name="Lindquist E."/>
            <person name="Hellsten U."/>
            <person name="Deshpande S."/>
            <person name="Wang X."/>
            <person name="Wu X."/>
            <person name="Mitros T."/>
            <person name="Triplett J."/>
            <person name="Yang X."/>
            <person name="Ye C.Y."/>
            <person name="Mauro-Herrera M."/>
            <person name="Wang L."/>
            <person name="Li P."/>
            <person name="Sharma M."/>
            <person name="Sharma R."/>
            <person name="Ronald P.C."/>
            <person name="Panaud O."/>
            <person name="Kellogg E.A."/>
            <person name="Brutnell T.P."/>
            <person name="Doust A.N."/>
            <person name="Tuskan G.A."/>
            <person name="Rokhsar D."/>
            <person name="Devos K.M."/>
        </authorList>
    </citation>
    <scope>NUCLEOTIDE SEQUENCE [LARGE SCALE GENOMIC DNA]</scope>
    <source>
        <strain evidence="6">cv. Yugu1</strain>
    </source>
</reference>
<keyword evidence="3" id="KW-0653">Protein transport</keyword>
<dbReference type="Proteomes" id="UP000004995">
    <property type="component" value="Unassembled WGS sequence"/>
</dbReference>
<evidence type="ECO:0000313" key="5">
    <source>
        <dbReference type="EnsemblPlants" id="KQL29719"/>
    </source>
</evidence>
<dbReference type="GO" id="GO:0005546">
    <property type="term" value="F:phosphatidylinositol-4,5-bisphosphate binding"/>
    <property type="evidence" value="ECO:0007669"/>
    <property type="project" value="InterPro"/>
</dbReference>
<comment type="function">
    <text evidence="3">Component of the exocyst complex.</text>
</comment>
<accession>K3YYS6</accession>
<dbReference type="STRING" id="4555.K3YYS6"/>
<dbReference type="SUPFAM" id="SSF74788">
    <property type="entry name" value="Cullin repeat-like"/>
    <property type="match status" value="1"/>
</dbReference>
<dbReference type="GO" id="GO:0006887">
    <property type="term" value="P:exocytosis"/>
    <property type="evidence" value="ECO:0000318"/>
    <property type="project" value="GO_Central"/>
</dbReference>
<dbReference type="Gene3D" id="1.20.1280.170">
    <property type="entry name" value="Exocyst complex component Exo70"/>
    <property type="match status" value="2"/>
</dbReference>
<proteinExistence type="inferred from homology"/>
<keyword evidence="6" id="KW-1185">Reference proteome</keyword>
<organism evidence="5 6">
    <name type="scientific">Setaria italica</name>
    <name type="common">Foxtail millet</name>
    <name type="synonym">Panicum italicum</name>
    <dbReference type="NCBI Taxonomy" id="4555"/>
    <lineage>
        <taxon>Eukaryota</taxon>
        <taxon>Viridiplantae</taxon>
        <taxon>Streptophyta</taxon>
        <taxon>Embryophyta</taxon>
        <taxon>Tracheophyta</taxon>
        <taxon>Spermatophyta</taxon>
        <taxon>Magnoliopsida</taxon>
        <taxon>Liliopsida</taxon>
        <taxon>Poales</taxon>
        <taxon>Poaceae</taxon>
        <taxon>PACMAD clade</taxon>
        <taxon>Panicoideae</taxon>
        <taxon>Panicodae</taxon>
        <taxon>Paniceae</taxon>
        <taxon>Cenchrinae</taxon>
        <taxon>Setaria</taxon>
    </lineage>
</organism>
<name>K3YYS6_SETIT</name>
<dbReference type="GO" id="GO:0000145">
    <property type="term" value="C:exocyst"/>
    <property type="evidence" value="ECO:0000318"/>
    <property type="project" value="GO_Central"/>
</dbReference>
<reference evidence="5" key="2">
    <citation type="submission" date="2018-08" db="UniProtKB">
        <authorList>
            <consortium name="EnsemblPlants"/>
        </authorList>
    </citation>
    <scope>IDENTIFICATION</scope>
    <source>
        <strain evidence="5">Yugu1</strain>
    </source>
</reference>
<protein>
    <recommendedName>
        <fullName evidence="3">Exocyst subunit Exo70 family protein</fullName>
    </recommendedName>
</protein>
<dbReference type="EMBL" id="AGNK02000333">
    <property type="status" value="NOT_ANNOTATED_CDS"/>
    <property type="molecule type" value="Genomic_DNA"/>
</dbReference>
<evidence type="ECO:0000313" key="6">
    <source>
        <dbReference type="Proteomes" id="UP000004995"/>
    </source>
</evidence>
<dbReference type="InterPro" id="IPR016159">
    <property type="entry name" value="Cullin_repeat-like_dom_sf"/>
</dbReference>
<evidence type="ECO:0000256" key="1">
    <source>
        <dbReference type="ARBA" id="ARBA00006756"/>
    </source>
</evidence>
<dbReference type="Pfam" id="PF03081">
    <property type="entry name" value="Exo70_C"/>
    <property type="match status" value="1"/>
</dbReference>
<comment type="similarity">
    <text evidence="1 3">Belongs to the EXO70 family.</text>
</comment>
<sequence length="391" mass="44148">AAMHLEEMEKKDAEFVQPVKKPRIETGNGKKAKRIKSAKEFFGAPSAKCSIEGADMGVLERWLMELGIGWVLHLADGVAAGKLKLDPNHASSWIRALTEITNTFCLMVSLLPGHVSEEEEDAAAAAAMESEYISSLQDLSIIQQAMLKMLAFVDFIDKLHALLRVRHTLSKALSEIRLLFDDPSPSARVVERIRSEIGSVLLAKEGKAADAIRSQVEEVSARIMESLEDDQDSSGTHKVTPSVLSYIRFLRTNYRTLDAVVCEYVPQIGDLSPLDSMSLVESNCVLYLSKSYEVTLTRKLERYMESYIQVSWAPVRNYSPLPYKFQSEFLKTYNTQKLWKVPDPELRKTLPRAITEKIVSGYTEYIEDNKITTLKFTPRDLEEMLQELFQG</sequence>
<evidence type="ECO:0000259" key="4">
    <source>
        <dbReference type="Pfam" id="PF03081"/>
    </source>
</evidence>
<keyword evidence="3" id="KW-0268">Exocytosis</keyword>
<dbReference type="OMA" id="NHASSWI"/>
<dbReference type="Gramene" id="KQL29719">
    <property type="protein sequence ID" value="KQL29719"/>
    <property type="gene ID" value="SETIT_019432mg"/>
</dbReference>
<evidence type="ECO:0000256" key="3">
    <source>
        <dbReference type="RuleBase" id="RU365026"/>
    </source>
</evidence>
<dbReference type="InterPro" id="IPR046364">
    <property type="entry name" value="Exo70_C"/>
</dbReference>
<keyword evidence="2 3" id="KW-0813">Transport</keyword>
<dbReference type="EnsemblPlants" id="KQL29719">
    <property type="protein sequence ID" value="KQL29719"/>
    <property type="gene ID" value="SETIT_019432mg"/>
</dbReference>
<dbReference type="PANTHER" id="PTHR12542">
    <property type="entry name" value="EXOCYST COMPLEX PROTEIN EXO70"/>
    <property type="match status" value="1"/>
</dbReference>
<feature type="domain" description="Exocyst complex subunit Exo70 C-terminal" evidence="4">
    <location>
        <begin position="324"/>
        <end position="387"/>
    </location>
</feature>
<evidence type="ECO:0000256" key="2">
    <source>
        <dbReference type="ARBA" id="ARBA00022448"/>
    </source>
</evidence>
<dbReference type="PANTHER" id="PTHR12542:SF137">
    <property type="entry name" value="EXOCYST SUBUNIT EXO70 FAMILY PROTEIN"/>
    <property type="match status" value="1"/>
</dbReference>
<dbReference type="InParanoid" id="K3YYS6"/>